<dbReference type="AlphaFoldDB" id="A0A6V8KBT9"/>
<sequence length="90" mass="9725">MEHFQVAGEPEPDAAPPADVDRYEAMIAIIAQAGRSGIMPGQVLARMVKQNIAWDARTSMYPALKRALADGRIVQPGGRKGLYYTPENAG</sequence>
<protein>
    <submittedName>
        <fullName evidence="1">Uncharacterized protein</fullName>
    </submittedName>
</protein>
<reference evidence="1 2" key="2">
    <citation type="submission" date="2020-03" db="EMBL/GenBank/DDBJ databases">
        <authorList>
            <person name="Ichikawa N."/>
            <person name="Kimura A."/>
            <person name="Kitahashi Y."/>
            <person name="Uohara A."/>
        </authorList>
    </citation>
    <scope>NUCLEOTIDE SEQUENCE [LARGE SCALE GENOMIC DNA]</scope>
    <source>
        <strain evidence="1 2">NBRC 108639</strain>
    </source>
</reference>
<reference evidence="1 2" key="1">
    <citation type="submission" date="2020-03" db="EMBL/GenBank/DDBJ databases">
        <title>Whole genome shotgun sequence of Phytohabitans houttuyneae NBRC 108639.</title>
        <authorList>
            <person name="Komaki H."/>
            <person name="Tamura T."/>
        </authorList>
    </citation>
    <scope>NUCLEOTIDE SEQUENCE [LARGE SCALE GENOMIC DNA]</scope>
    <source>
        <strain evidence="1 2">NBRC 108639</strain>
    </source>
</reference>
<accession>A0A6V8KBT9</accession>
<name>A0A6V8KBT9_9ACTN</name>
<evidence type="ECO:0000313" key="1">
    <source>
        <dbReference type="EMBL" id="GFJ79446.1"/>
    </source>
</evidence>
<dbReference type="EMBL" id="BLPF01000001">
    <property type="protein sequence ID" value="GFJ79446.1"/>
    <property type="molecule type" value="Genomic_DNA"/>
</dbReference>
<dbReference type="Proteomes" id="UP000482800">
    <property type="component" value="Unassembled WGS sequence"/>
</dbReference>
<organism evidence="1 2">
    <name type="scientific">Phytohabitans houttuyneae</name>
    <dbReference type="NCBI Taxonomy" id="1076126"/>
    <lineage>
        <taxon>Bacteria</taxon>
        <taxon>Bacillati</taxon>
        <taxon>Actinomycetota</taxon>
        <taxon>Actinomycetes</taxon>
        <taxon>Micromonosporales</taxon>
        <taxon>Micromonosporaceae</taxon>
    </lineage>
</organism>
<comment type="caution">
    <text evidence="1">The sequence shown here is derived from an EMBL/GenBank/DDBJ whole genome shotgun (WGS) entry which is preliminary data.</text>
</comment>
<proteinExistence type="predicted"/>
<evidence type="ECO:0000313" key="2">
    <source>
        <dbReference type="Proteomes" id="UP000482800"/>
    </source>
</evidence>
<gene>
    <name evidence="1" type="ORF">Phou_036260</name>
</gene>
<keyword evidence="2" id="KW-1185">Reference proteome</keyword>